<evidence type="ECO:0000256" key="6">
    <source>
        <dbReference type="ARBA" id="ARBA00022692"/>
    </source>
</evidence>
<dbReference type="SUPFAM" id="SSF101967">
    <property type="entry name" value="Adhesin YadA, collagen-binding domain"/>
    <property type="match status" value="8"/>
</dbReference>
<dbReference type="GO" id="GO:0009986">
    <property type="term" value="C:cell surface"/>
    <property type="evidence" value="ECO:0007669"/>
    <property type="project" value="UniProtKB-SubCell"/>
</dbReference>
<comment type="caution">
    <text evidence="13">The sequence shown here is derived from an EMBL/GenBank/DDBJ whole genome shotgun (WGS) entry which is preliminary data.</text>
</comment>
<keyword evidence="4" id="KW-0813">Transport</keyword>
<name>A0A848EVH7_MEGEL</name>
<keyword evidence="11" id="KW-0175">Coiled coil</keyword>
<comment type="similarity">
    <text evidence="3">Belongs to the autotransporter-2 (AT-2) (TC 1.B.40) family.</text>
</comment>
<dbReference type="Proteomes" id="UP000536773">
    <property type="component" value="Unassembled WGS sequence"/>
</dbReference>
<dbReference type="GO" id="GO:0015031">
    <property type="term" value="P:protein transport"/>
    <property type="evidence" value="ECO:0007669"/>
    <property type="project" value="UniProtKB-KW"/>
</dbReference>
<keyword evidence="6" id="KW-0812">Transmembrane</keyword>
<dbReference type="Pfam" id="PF05662">
    <property type="entry name" value="YadA_stalk"/>
    <property type="match status" value="7"/>
</dbReference>
<gene>
    <name evidence="13" type="ORF">HG933_08780</name>
</gene>
<evidence type="ECO:0000256" key="5">
    <source>
        <dbReference type="ARBA" id="ARBA00022452"/>
    </source>
</evidence>
<reference evidence="13 14" key="1">
    <citation type="submission" date="2020-04" db="EMBL/GenBank/DDBJ databases">
        <authorList>
            <person name="Hitch T.C.A."/>
            <person name="Wylensek D."/>
            <person name="Clavel T."/>
        </authorList>
    </citation>
    <scope>NUCLEOTIDE SEQUENCE [LARGE SCALE GENOMIC DNA]</scope>
    <source>
        <strain evidence="13 14">WCA-386-APC-2A</strain>
    </source>
</reference>
<keyword evidence="5" id="KW-1134">Transmembrane beta strand</keyword>
<dbReference type="InterPro" id="IPR005594">
    <property type="entry name" value="YadA_C"/>
</dbReference>
<dbReference type="InterPro" id="IPR045584">
    <property type="entry name" value="Pilin-like"/>
</dbReference>
<feature type="coiled-coil region" evidence="11">
    <location>
        <begin position="2035"/>
        <end position="2062"/>
    </location>
</feature>
<comment type="subcellular location">
    <subcellularLocation>
        <location evidence="2">Cell outer membrane</location>
    </subcellularLocation>
    <subcellularLocation>
        <location evidence="1">Cell surface</location>
    </subcellularLocation>
</comment>
<protein>
    <recommendedName>
        <fullName evidence="12">SLH domain-containing protein</fullName>
    </recommendedName>
</protein>
<keyword evidence="8" id="KW-0653">Protein transport</keyword>
<dbReference type="InterPro" id="IPR008635">
    <property type="entry name" value="Coiled_stalk_dom"/>
</dbReference>
<organism evidence="13 14">
    <name type="scientific">Megasphaera elsdenii</name>
    <dbReference type="NCBI Taxonomy" id="907"/>
    <lineage>
        <taxon>Bacteria</taxon>
        <taxon>Bacillati</taxon>
        <taxon>Bacillota</taxon>
        <taxon>Negativicutes</taxon>
        <taxon>Veillonellales</taxon>
        <taxon>Veillonellaceae</taxon>
        <taxon>Megasphaera</taxon>
    </lineage>
</organism>
<dbReference type="Gene3D" id="6.10.250.2040">
    <property type="match status" value="3"/>
</dbReference>
<dbReference type="InterPro" id="IPR011049">
    <property type="entry name" value="Serralysin-like_metalloprot_C"/>
</dbReference>
<keyword evidence="10" id="KW-0998">Cell outer membrane</keyword>
<evidence type="ECO:0000256" key="9">
    <source>
        <dbReference type="ARBA" id="ARBA00023136"/>
    </source>
</evidence>
<evidence type="ECO:0000313" key="13">
    <source>
        <dbReference type="EMBL" id="NMK39460.1"/>
    </source>
</evidence>
<proteinExistence type="inferred from homology"/>
<feature type="domain" description="SLH" evidence="12">
    <location>
        <begin position="2078"/>
        <end position="2141"/>
    </location>
</feature>
<dbReference type="Gene3D" id="2.20.70.140">
    <property type="match status" value="3"/>
</dbReference>
<dbReference type="CDD" id="cd12820">
    <property type="entry name" value="LbR_YadA-like"/>
    <property type="match status" value="4"/>
</dbReference>
<dbReference type="Pfam" id="PF00395">
    <property type="entry name" value="SLH"/>
    <property type="match status" value="1"/>
</dbReference>
<dbReference type="InterPro" id="IPR008640">
    <property type="entry name" value="Adhesin_Head_dom"/>
</dbReference>
<dbReference type="Gene3D" id="3.30.1300.30">
    <property type="entry name" value="GSPII I/J protein-like"/>
    <property type="match status" value="1"/>
</dbReference>
<dbReference type="EMBL" id="JABBJH010000012">
    <property type="protein sequence ID" value="NMK39460.1"/>
    <property type="molecule type" value="Genomic_DNA"/>
</dbReference>
<evidence type="ECO:0000313" key="14">
    <source>
        <dbReference type="Proteomes" id="UP000536773"/>
    </source>
</evidence>
<evidence type="ECO:0000256" key="10">
    <source>
        <dbReference type="ARBA" id="ARBA00023237"/>
    </source>
</evidence>
<evidence type="ECO:0000256" key="7">
    <source>
        <dbReference type="ARBA" id="ARBA00022729"/>
    </source>
</evidence>
<dbReference type="Gene3D" id="2.150.10.10">
    <property type="entry name" value="Serralysin-like metalloprotease, C-terminal"/>
    <property type="match status" value="9"/>
</dbReference>
<evidence type="ECO:0000259" key="12">
    <source>
        <dbReference type="PROSITE" id="PS51272"/>
    </source>
</evidence>
<dbReference type="SUPFAM" id="SSF54523">
    <property type="entry name" value="Pili subunits"/>
    <property type="match status" value="1"/>
</dbReference>
<keyword evidence="7" id="KW-0732">Signal</keyword>
<dbReference type="Pfam" id="PF05658">
    <property type="entry name" value="YadA_head"/>
    <property type="match status" value="12"/>
</dbReference>
<dbReference type="InterPro" id="IPR001119">
    <property type="entry name" value="SLH_dom"/>
</dbReference>
<sequence length="2186" mass="223172">MAIGNGANVGEKGNASLAIGTGAQASGENDIVIGHNAKNESNQSDGLIVIGHEAAVSNNGSPKDSIAIGTSANVVGENNIAIGTNAAVTNNGGNNAISLGTEAKAEKSESIAIGMKAHANNNDGIAAIAIGSGSQAQKDKSIAIGYKTLAENNGESGGIAIGSSIVDSQGNIITQTKAAQGNDIAFGVGAQTDNNNMNGHNGGAVAIGHLSYSKGYQDVAIGDNAKTGRIGTEGEGYVAIGANSFSNVGPGVVGYDFKTNGSHNIQTNEDAAAWKSTNGAVSVGNVSDSDHTKWITRQITGVAAGSNNTDAVNVAQLKAAIDSVKPGGGSGTGGVHYYSVLSDETGDGSNYDNKGAKGKNSLAAGVSASATEKAENAVAIGYKAKAEGKGATVIGQYGTATGRYALAFGGQQTDTSSVAANNVASGDNSVAFGERSTASGSNSTAFGQETKATEKRATAFGQRTQATQSNATAFGIDTIASGQNATAFGNLTQATEIGATAFGNKNQATGQYATAWGGGDKVVTNNDGTTKKVGTVASGTYATAFGERTVASGESATAFGSDSTAEGKNSLAFGEGSNALGGNSLAGLGGTAAADDSIALGRNAQARSKDTLAIGNGAKALTGKDVAIGYGAEASGNLTDTSTYNYPAIAIGDGTSVKASESVAIGKANVIERADGEADLAGANILGHNNTVKASGVAVIGNNNSVTDPRNHDVMILGNLVTKTTDNSVFLGSGSAYTSESESTKGKSKTYTSDRIGGATLTYAGGAVTSGIVSVGSPDATRRIQNVAPGLLTSASTDAVNGSQLYAVANVAAKNTEILGKGLKFKGDNDTVITKKLDEQLDIVGGADAKKLTDKNIGVNNVGGQLKIQLAKNIDLTKSGSVMIGDTTINNTGLTIQNGPSITKTHIDAGSKTIINVAPGKNGTDAVNVNQLNKVQNIASAHTTVSVGDRKAQKDGKEVKGGNLILTRTQDADTHAYNYDVKLGNDITVGEKGEPGKNGVDGKIGVNGKNGSSVVINGKDGSIGLTGPKGADGTPGASLTMKAENGRPGLNGKDGTTMTRIVYDKHEVATLDDGLKFAGDDGQTNGKKVIRKKLDEQLDIVGGADAKKLTDKNIGVNNVGGQLKIQLAKDIDLTKSGSVKMGDTTINNTGLTIHGGPSITKTHIDAGSKTIINVAPGENGTDAVNVNQLNEVKNVASAHSTVSVGGQKAQKDGKEVKGGNLILTRTQDADTHAYNYDVKLGNDITVGEKGEPGKNGVDGKIGVNGKNGSSVVINGKDGTIGLNGKNGNNSLTIRGAAGKDGITRIVYKDAAGKDHPVATLEDGLNFKGDDSTVISKKLNKRMDIVGGAKKNNLSENNIGVISDNGKLHVKLAKDLKGLTSVTTTDGNGNTTVQNGKGVTVKDSQNNTSTFTAKDITFTNQDKSHKTKLDEDGLTIFTKGASGQSNQTIKITNTYISMGGQQIHNVSAGKADTDAVNVSQLKAVQSVAEAHSTVSVGGKKAGKDSVDVKGGNLVLKRTENTNGSKNYDVKLADDISIKSVTTTDDKGNKTVQKGGGITTIDKDGNKTSVTGKGVTTVDKDGNKTSLTGKGMTTVDKDGNKTSVTGKGVSISGKDGNKTTITEKGLTIKDGPVVTKDKFSAGGQQIHDVEAGTAPKDAVNVSQLKDEIGKVEQHHTEVTVNGGTEAKEGTYNPSGNLQIKKTTDKDTGKKTYDLKLADNLTFGAKDGSDGKEGVDGSIGVNGRNGSAVVINGQDGSIGLNGADGKNGLTIKGADGTVGVDGKAGTTRLIYETKDGETTVKHEVATMDDGMKYSGDSGNAAVKLNKNVQIYGGATEYADGNNIGVVASQDGDNAKLQVKLAKDLKGINSIEAKTITTGDTTMDNSGLTVKGDDNHKDITIHQGNVNMGGNKVSGVADGKVSKDSTDAVNGSQLWQRDQAINGLSGSVNKLGNRINRVGAGAAALAALHPLDFDPDDKWDFAAGYGNYRGANAAAVGAYYRPNEDTMFSVGGSFGGGENMVNAGVSIKLGQGNHVSTSRVAMAKEIKDLRQNVANLNAIVNRQSALIDKLTGTNAGMIKDKGNDLFPDVPANHWAYEYVTKLKHAGILTGYPDGNFDGDRMMTRYEFAAIVYRAIMAGAASNPALNQDGTLDKLANEFSSEMKYIRIDTIAKDKNGKPTIERVRVISDAK</sequence>
<dbReference type="PANTHER" id="PTHR24637">
    <property type="entry name" value="COLLAGEN"/>
    <property type="match status" value="1"/>
</dbReference>
<evidence type="ECO:0000256" key="11">
    <source>
        <dbReference type="SAM" id="Coils"/>
    </source>
</evidence>
<evidence type="ECO:0000256" key="1">
    <source>
        <dbReference type="ARBA" id="ARBA00004241"/>
    </source>
</evidence>
<dbReference type="PANTHER" id="PTHR24637:SF421">
    <property type="entry name" value="CUTICLE COLLAGEN DPY-2"/>
    <property type="match status" value="1"/>
</dbReference>
<dbReference type="PROSITE" id="PS51272">
    <property type="entry name" value="SLH"/>
    <property type="match status" value="1"/>
</dbReference>
<accession>A0A848EVH7</accession>
<dbReference type="Pfam" id="PF03895">
    <property type="entry name" value="YadA_anchor"/>
    <property type="match status" value="1"/>
</dbReference>
<evidence type="ECO:0000256" key="3">
    <source>
        <dbReference type="ARBA" id="ARBA00005848"/>
    </source>
</evidence>
<dbReference type="GO" id="GO:0009279">
    <property type="term" value="C:cell outer membrane"/>
    <property type="evidence" value="ECO:0007669"/>
    <property type="project" value="UniProtKB-SubCell"/>
</dbReference>
<evidence type="ECO:0000256" key="2">
    <source>
        <dbReference type="ARBA" id="ARBA00004442"/>
    </source>
</evidence>
<evidence type="ECO:0000256" key="8">
    <source>
        <dbReference type="ARBA" id="ARBA00022927"/>
    </source>
</evidence>
<evidence type="ECO:0000256" key="4">
    <source>
        <dbReference type="ARBA" id="ARBA00022448"/>
    </source>
</evidence>
<keyword evidence="9" id="KW-0472">Membrane</keyword>